<dbReference type="RefSeq" id="WP_093338058.1">
    <property type="nucleotide sequence ID" value="NZ_FOXD01000015.1"/>
</dbReference>
<dbReference type="Pfam" id="PF02302">
    <property type="entry name" value="PTS_IIB"/>
    <property type="match status" value="1"/>
</dbReference>
<evidence type="ECO:0000256" key="5">
    <source>
        <dbReference type="ARBA" id="ARBA00022683"/>
    </source>
</evidence>
<dbReference type="InterPro" id="IPR051819">
    <property type="entry name" value="PTS_sugar-specific_EIIB"/>
</dbReference>
<feature type="modified residue" description="Phosphocysteine; by EIIA" evidence="7">
    <location>
        <position position="7"/>
    </location>
</feature>
<organism evidence="9 10">
    <name type="scientific">Salibacterium halotolerans</name>
    <dbReference type="NCBI Taxonomy" id="1884432"/>
    <lineage>
        <taxon>Bacteria</taxon>
        <taxon>Bacillati</taxon>
        <taxon>Bacillota</taxon>
        <taxon>Bacilli</taxon>
        <taxon>Bacillales</taxon>
        <taxon>Bacillaceae</taxon>
    </lineage>
</organism>
<dbReference type="InterPro" id="IPR003501">
    <property type="entry name" value="PTS_EIIB_2/3"/>
</dbReference>
<dbReference type="InterPro" id="IPR036095">
    <property type="entry name" value="PTS_EIIB-like_sf"/>
</dbReference>
<dbReference type="PROSITE" id="PS51100">
    <property type="entry name" value="PTS_EIIB_TYPE_3"/>
    <property type="match status" value="1"/>
</dbReference>
<dbReference type="OrthoDB" id="9808134at2"/>
<evidence type="ECO:0000259" key="8">
    <source>
        <dbReference type="PROSITE" id="PS51100"/>
    </source>
</evidence>
<keyword evidence="6" id="KW-0418">Kinase</keyword>
<feature type="domain" description="PTS EIIB type-3" evidence="8">
    <location>
        <begin position="1"/>
        <end position="100"/>
    </location>
</feature>
<keyword evidence="3" id="KW-0762">Sugar transport</keyword>
<evidence type="ECO:0000256" key="6">
    <source>
        <dbReference type="ARBA" id="ARBA00022777"/>
    </source>
</evidence>
<evidence type="ECO:0000256" key="2">
    <source>
        <dbReference type="ARBA" id="ARBA00022553"/>
    </source>
</evidence>
<keyword evidence="4" id="KW-0808">Transferase</keyword>
<dbReference type="STRING" id="1884432.SAMN05518683_11529"/>
<dbReference type="SUPFAM" id="SSF52794">
    <property type="entry name" value="PTS system IIB component-like"/>
    <property type="match status" value="1"/>
</dbReference>
<dbReference type="InterPro" id="IPR013012">
    <property type="entry name" value="PTS_EIIB_3"/>
</dbReference>
<proteinExistence type="predicted"/>
<dbReference type="GO" id="GO:0009401">
    <property type="term" value="P:phosphoenolpyruvate-dependent sugar phosphotransferase system"/>
    <property type="evidence" value="ECO:0007669"/>
    <property type="project" value="UniProtKB-KW"/>
</dbReference>
<evidence type="ECO:0000256" key="3">
    <source>
        <dbReference type="ARBA" id="ARBA00022597"/>
    </source>
</evidence>
<dbReference type="Gene3D" id="3.40.50.2300">
    <property type="match status" value="1"/>
</dbReference>
<reference evidence="10" key="1">
    <citation type="submission" date="2016-10" db="EMBL/GenBank/DDBJ databases">
        <authorList>
            <person name="Varghese N."/>
            <person name="Submissions S."/>
        </authorList>
    </citation>
    <scope>NUCLEOTIDE SEQUENCE [LARGE SCALE GENOMIC DNA]</scope>
    <source>
        <strain evidence="10">S7</strain>
    </source>
</reference>
<dbReference type="GO" id="GO:0008982">
    <property type="term" value="F:protein-N(PI)-phosphohistidine-sugar phosphotransferase activity"/>
    <property type="evidence" value="ECO:0007669"/>
    <property type="project" value="InterPro"/>
</dbReference>
<gene>
    <name evidence="9" type="ORF">SAMN05518683_11529</name>
</gene>
<evidence type="ECO:0000256" key="4">
    <source>
        <dbReference type="ARBA" id="ARBA00022679"/>
    </source>
</evidence>
<keyword evidence="2" id="KW-0597">Phosphoprotein</keyword>
<dbReference type="PANTHER" id="PTHR34581:SF2">
    <property type="entry name" value="PTS SYSTEM N,N'-DIACETYLCHITOBIOSE-SPECIFIC EIIB COMPONENT"/>
    <property type="match status" value="1"/>
</dbReference>
<keyword evidence="10" id="KW-1185">Reference proteome</keyword>
<protein>
    <submittedName>
        <fullName evidence="9">PTS system, cellobiose-specific IIB component</fullName>
    </submittedName>
</protein>
<keyword evidence="1" id="KW-0813">Transport</keyword>
<name>A0A1I5V4Q2_9BACI</name>
<dbReference type="CDD" id="cd05564">
    <property type="entry name" value="PTS_IIB_chitobiose_lichenan"/>
    <property type="match status" value="1"/>
</dbReference>
<evidence type="ECO:0000256" key="7">
    <source>
        <dbReference type="PROSITE-ProRule" id="PRU00423"/>
    </source>
</evidence>
<accession>A0A1I5V4Q2</accession>
<dbReference type="AlphaFoldDB" id="A0A1I5V4Q2"/>
<dbReference type="PANTHER" id="PTHR34581">
    <property type="entry name" value="PTS SYSTEM N,N'-DIACETYLCHITOBIOSE-SPECIFIC EIIB COMPONENT"/>
    <property type="match status" value="1"/>
</dbReference>
<sequence length="100" mass="11005">MKIALVCSAGMSTSMLVKNMRQAAEQKGIEAEIDAYAEGELNQHMEELEVILIGPQVRYLKQRISGKADSYNIPVDVIDNMAYGTMNGDKVLQQALNLTS</sequence>
<evidence type="ECO:0000256" key="1">
    <source>
        <dbReference type="ARBA" id="ARBA00022448"/>
    </source>
</evidence>
<dbReference type="GO" id="GO:0016301">
    <property type="term" value="F:kinase activity"/>
    <property type="evidence" value="ECO:0007669"/>
    <property type="project" value="UniProtKB-KW"/>
</dbReference>
<keyword evidence="5" id="KW-0598">Phosphotransferase system</keyword>
<evidence type="ECO:0000313" key="9">
    <source>
        <dbReference type="EMBL" id="SFQ02503.1"/>
    </source>
</evidence>
<dbReference type="Proteomes" id="UP000198892">
    <property type="component" value="Unassembled WGS sequence"/>
</dbReference>
<dbReference type="EMBL" id="FOXD01000015">
    <property type="protein sequence ID" value="SFQ02503.1"/>
    <property type="molecule type" value="Genomic_DNA"/>
</dbReference>
<evidence type="ECO:0000313" key="10">
    <source>
        <dbReference type="Proteomes" id="UP000198892"/>
    </source>
</evidence>